<dbReference type="GO" id="GO:0007155">
    <property type="term" value="P:cell adhesion"/>
    <property type="evidence" value="ECO:0007669"/>
    <property type="project" value="InterPro"/>
</dbReference>
<dbReference type="Proteomes" id="UP000184268">
    <property type="component" value="Unassembled WGS sequence"/>
</dbReference>
<dbReference type="STRING" id="299255.SAMN02745129_1359"/>
<feature type="domain" description="Flagellar hook-associated protein 2 C-terminal" evidence="8">
    <location>
        <begin position="196"/>
        <end position="441"/>
    </location>
</feature>
<dbReference type="GO" id="GO:0005576">
    <property type="term" value="C:extracellular region"/>
    <property type="evidence" value="ECO:0007669"/>
    <property type="project" value="UniProtKB-SubCell"/>
</dbReference>
<accession>A0A1M5QUE5</accession>
<dbReference type="GO" id="GO:0071973">
    <property type="term" value="P:bacterial-type flagellum-dependent cell motility"/>
    <property type="evidence" value="ECO:0007669"/>
    <property type="project" value="TreeGrafter"/>
</dbReference>
<evidence type="ECO:0000256" key="5">
    <source>
        <dbReference type="RuleBase" id="RU362066"/>
    </source>
</evidence>
<evidence type="ECO:0000256" key="3">
    <source>
        <dbReference type="ARBA" id="ARBA00023054"/>
    </source>
</evidence>
<name>A0A1M5QUE5_9GAMM</name>
<feature type="domain" description="Flagellar hook-associated protein 2 N-terminal" evidence="7">
    <location>
        <begin position="4"/>
        <end position="100"/>
    </location>
</feature>
<dbReference type="InterPro" id="IPR010809">
    <property type="entry name" value="FliD_C"/>
</dbReference>
<evidence type="ECO:0000313" key="10">
    <source>
        <dbReference type="Proteomes" id="UP000184268"/>
    </source>
</evidence>
<feature type="region of interest" description="Disordered" evidence="6">
    <location>
        <begin position="277"/>
        <end position="307"/>
    </location>
</feature>
<dbReference type="InterPro" id="IPR003481">
    <property type="entry name" value="FliD_N"/>
</dbReference>
<evidence type="ECO:0000259" key="7">
    <source>
        <dbReference type="Pfam" id="PF02465"/>
    </source>
</evidence>
<dbReference type="InterPro" id="IPR040026">
    <property type="entry name" value="FliD"/>
</dbReference>
<dbReference type="InterPro" id="IPR010810">
    <property type="entry name" value="Flagellin_hook_IN_motif"/>
</dbReference>
<feature type="compositionally biased region" description="Acidic residues" evidence="6">
    <location>
        <begin position="281"/>
        <end position="292"/>
    </location>
</feature>
<sequence>MMSSGINPAQMASMLVQAERASKDQLYSIQKAQYEAQLAAYKAVESRLNSFSSSMGRIADDDFAKMGVTISNEDIANITADSSAAAGDYTFHVKQLAQAHQMAFSASEFDFTGNGSDFTIDVGGETMVIKMDEIGSMEELRDYINDSDENPGVQATLVRTDGDVKLVLTSDETGEENQMVIDRPGDPLTGQVLSEAKNAIVHMGDGANPLVIESASNTLDNVIDGLTIELKQTTPANEPLRVTVGQDKEGITESVQSFIDEYNRLIDELGHYTFGKAIDTGGDDDDDDDEDKDNSVPKPGEDEVGVLNGDPALRALSQKMRNELYGESSDSLRLYDLGIEVDRNGKLTLDEDKLHSALDTHGSKVQDFFTEENGLFDRLDNTMASLIDNDGYLKNRQDSMDSNIRRVEDRVEQHDMRMEQAYNRYLAQFVRVEQLTLQMQQSSMFFY</sequence>
<comment type="function">
    <text evidence="5">Required for morphogenesis and for the elongation of the flagellar filament by facilitating polymerization of the flagellin monomers at the tip of growing filament. Forms a capping structure, which prevents flagellin subunits (transported through the central channel of the flagellum) from leaking out without polymerization at the distal end.</text>
</comment>
<evidence type="ECO:0000313" key="9">
    <source>
        <dbReference type="EMBL" id="SHH17578.1"/>
    </source>
</evidence>
<keyword evidence="5" id="KW-0964">Secreted</keyword>
<keyword evidence="9" id="KW-0969">Cilium</keyword>
<evidence type="ECO:0000256" key="1">
    <source>
        <dbReference type="ARBA" id="ARBA00009764"/>
    </source>
</evidence>
<comment type="subunit">
    <text evidence="2 5">Homopentamer.</text>
</comment>
<keyword evidence="10" id="KW-1185">Reference proteome</keyword>
<dbReference type="Pfam" id="PF07196">
    <property type="entry name" value="Flagellin_IN"/>
    <property type="match status" value="1"/>
</dbReference>
<keyword evidence="3" id="KW-0175">Coiled coil</keyword>
<comment type="subcellular location">
    <subcellularLocation>
        <location evidence="5">Secreted</location>
    </subcellularLocation>
    <subcellularLocation>
        <location evidence="5">Bacterial flagellum</location>
    </subcellularLocation>
</comment>
<dbReference type="GO" id="GO:0009424">
    <property type="term" value="C:bacterial-type flagellum hook"/>
    <property type="evidence" value="ECO:0007669"/>
    <property type="project" value="UniProtKB-UniRule"/>
</dbReference>
<organism evidence="9 10">
    <name type="scientific">Ferrimonas marina</name>
    <dbReference type="NCBI Taxonomy" id="299255"/>
    <lineage>
        <taxon>Bacteria</taxon>
        <taxon>Pseudomonadati</taxon>
        <taxon>Pseudomonadota</taxon>
        <taxon>Gammaproteobacteria</taxon>
        <taxon>Alteromonadales</taxon>
        <taxon>Ferrimonadaceae</taxon>
        <taxon>Ferrimonas</taxon>
    </lineage>
</organism>
<dbReference type="PANTHER" id="PTHR30288:SF0">
    <property type="entry name" value="FLAGELLAR HOOK-ASSOCIATED PROTEIN 2"/>
    <property type="match status" value="1"/>
</dbReference>
<gene>
    <name evidence="9" type="ORF">SAMN02745129_1359</name>
</gene>
<dbReference type="GO" id="GO:0009421">
    <property type="term" value="C:bacterial-type flagellum filament cap"/>
    <property type="evidence" value="ECO:0007669"/>
    <property type="project" value="InterPro"/>
</dbReference>
<keyword evidence="9" id="KW-0282">Flagellum</keyword>
<dbReference type="Pfam" id="PF07195">
    <property type="entry name" value="FliD_C"/>
    <property type="match status" value="1"/>
</dbReference>
<dbReference type="RefSeq" id="WP_067658128.1">
    <property type="nucleotide sequence ID" value="NZ_FQXG01000002.1"/>
</dbReference>
<evidence type="ECO:0000259" key="8">
    <source>
        <dbReference type="Pfam" id="PF07195"/>
    </source>
</evidence>
<keyword evidence="9" id="KW-0966">Cell projection</keyword>
<keyword evidence="4 5" id="KW-0975">Bacterial flagellum</keyword>
<evidence type="ECO:0000256" key="4">
    <source>
        <dbReference type="ARBA" id="ARBA00023143"/>
    </source>
</evidence>
<dbReference type="OrthoDB" id="9810816at2"/>
<comment type="similarity">
    <text evidence="1 5">Belongs to the FliD family.</text>
</comment>
<dbReference type="PANTHER" id="PTHR30288">
    <property type="entry name" value="FLAGELLAR CAP/ASSEMBLY PROTEIN FLID"/>
    <property type="match status" value="1"/>
</dbReference>
<evidence type="ECO:0000256" key="6">
    <source>
        <dbReference type="SAM" id="MobiDB-lite"/>
    </source>
</evidence>
<dbReference type="EMBL" id="FQXG01000002">
    <property type="protein sequence ID" value="SHH17578.1"/>
    <property type="molecule type" value="Genomic_DNA"/>
</dbReference>
<dbReference type="AlphaFoldDB" id="A0A1M5QUE5"/>
<proteinExistence type="inferred from homology"/>
<dbReference type="Pfam" id="PF02465">
    <property type="entry name" value="FliD_N"/>
    <property type="match status" value="1"/>
</dbReference>
<reference evidence="9 10" key="1">
    <citation type="submission" date="2016-11" db="EMBL/GenBank/DDBJ databases">
        <authorList>
            <person name="Jaros S."/>
            <person name="Januszkiewicz K."/>
            <person name="Wedrychowicz H."/>
        </authorList>
    </citation>
    <scope>NUCLEOTIDE SEQUENCE [LARGE SCALE GENOMIC DNA]</scope>
    <source>
        <strain evidence="9 10">DSM 16917</strain>
    </source>
</reference>
<evidence type="ECO:0000256" key="2">
    <source>
        <dbReference type="ARBA" id="ARBA00011255"/>
    </source>
</evidence>
<protein>
    <recommendedName>
        <fullName evidence="5">Flagellar hook-associated protein 2</fullName>
        <shortName evidence="5">HAP2</shortName>
    </recommendedName>
    <alternativeName>
        <fullName evidence="5">Flagellar cap protein</fullName>
    </alternativeName>
</protein>